<evidence type="ECO:0000313" key="3">
    <source>
        <dbReference type="Proteomes" id="UP000594455"/>
    </source>
</evidence>
<gene>
    <name evidence="2" type="ORF">ISP08_11940</name>
</gene>
<feature type="region of interest" description="Disordered" evidence="1">
    <location>
        <begin position="101"/>
        <end position="122"/>
    </location>
</feature>
<protein>
    <submittedName>
        <fullName evidence="2">Phage tail protein</fullName>
    </submittedName>
</protein>
<dbReference type="InterPro" id="IPR024410">
    <property type="entry name" value="Phage_TAC_12"/>
</dbReference>
<reference evidence="2 3" key="1">
    <citation type="submission" date="2020-10" db="EMBL/GenBank/DDBJ databases">
        <title>Closed genome sequences of Staphylococcus lloydii sp. nov. and Staphylococcus durrellii sp. nov. Isolated from Captive Fruit Bats (Pteropus livingstonii).</title>
        <authorList>
            <person name="Fountain K."/>
        </authorList>
    </citation>
    <scope>NUCLEOTIDE SEQUENCE [LARGE SCALE GENOMIC DNA]</scope>
    <source>
        <strain evidence="2 3">23_2_7_LY</strain>
    </source>
</reference>
<sequence length="122" mass="13432">MEIQFKGKTLELSFGFKALSLIDKRLGMEIEQMSIGQGLSLLVPNLAQGNPIAIGEVILSATAHHKKAPKEEDLDDILDDIAVNQGFEAFGEDVIKELGKRPTTQNLVPDEYKPKSKNKAEK</sequence>
<name>A0A7T1AZN7_9STAP</name>
<proteinExistence type="predicted"/>
<accession>A0A7T1AZN7</accession>
<dbReference type="EMBL" id="CP064056">
    <property type="protein sequence ID" value="QPM75012.1"/>
    <property type="molecule type" value="Genomic_DNA"/>
</dbReference>
<evidence type="ECO:0000256" key="1">
    <source>
        <dbReference type="SAM" id="MobiDB-lite"/>
    </source>
</evidence>
<dbReference type="Pfam" id="PF12363">
    <property type="entry name" value="Phage_TAC_12"/>
    <property type="match status" value="1"/>
</dbReference>
<evidence type="ECO:0000313" key="2">
    <source>
        <dbReference type="EMBL" id="QPM75012.1"/>
    </source>
</evidence>
<feature type="compositionally biased region" description="Basic and acidic residues" evidence="1">
    <location>
        <begin position="110"/>
        <end position="122"/>
    </location>
</feature>
<keyword evidence="3" id="KW-1185">Reference proteome</keyword>
<dbReference type="Proteomes" id="UP000594455">
    <property type="component" value="Chromosome"/>
</dbReference>
<dbReference type="RefSeq" id="WP_195718766.1">
    <property type="nucleotide sequence ID" value="NZ_CP064056.1"/>
</dbReference>
<organism evidence="2 3">
    <name type="scientific">Staphylococcus lloydii</name>
    <dbReference type="NCBI Taxonomy" id="2781774"/>
    <lineage>
        <taxon>Bacteria</taxon>
        <taxon>Bacillati</taxon>
        <taxon>Bacillota</taxon>
        <taxon>Bacilli</taxon>
        <taxon>Bacillales</taxon>
        <taxon>Staphylococcaceae</taxon>
        <taxon>Staphylococcus</taxon>
    </lineage>
</organism>
<dbReference type="KEGG" id="sllo:ISP08_11940"/>
<dbReference type="AlphaFoldDB" id="A0A7T1AZN7"/>